<dbReference type="EMBL" id="BGZK01003802">
    <property type="protein sequence ID" value="GBP04669.1"/>
    <property type="molecule type" value="Genomic_DNA"/>
</dbReference>
<comment type="caution">
    <text evidence="2">The sequence shown here is derived from an EMBL/GenBank/DDBJ whole genome shotgun (WGS) entry which is preliminary data.</text>
</comment>
<organism evidence="2 3">
    <name type="scientific">Eumeta variegata</name>
    <name type="common">Bagworm moth</name>
    <name type="synonym">Eumeta japonica</name>
    <dbReference type="NCBI Taxonomy" id="151549"/>
    <lineage>
        <taxon>Eukaryota</taxon>
        <taxon>Metazoa</taxon>
        <taxon>Ecdysozoa</taxon>
        <taxon>Arthropoda</taxon>
        <taxon>Hexapoda</taxon>
        <taxon>Insecta</taxon>
        <taxon>Pterygota</taxon>
        <taxon>Neoptera</taxon>
        <taxon>Endopterygota</taxon>
        <taxon>Lepidoptera</taxon>
        <taxon>Glossata</taxon>
        <taxon>Ditrysia</taxon>
        <taxon>Tineoidea</taxon>
        <taxon>Psychidae</taxon>
        <taxon>Oiketicinae</taxon>
        <taxon>Eumeta</taxon>
    </lineage>
</organism>
<proteinExistence type="predicted"/>
<evidence type="ECO:0000313" key="3">
    <source>
        <dbReference type="Proteomes" id="UP000299102"/>
    </source>
</evidence>
<reference evidence="2 3" key="1">
    <citation type="journal article" date="2019" name="Commun. Biol.">
        <title>The bagworm genome reveals a unique fibroin gene that provides high tensile strength.</title>
        <authorList>
            <person name="Kono N."/>
            <person name="Nakamura H."/>
            <person name="Ohtoshi R."/>
            <person name="Tomita M."/>
            <person name="Numata K."/>
            <person name="Arakawa K."/>
        </authorList>
    </citation>
    <scope>NUCLEOTIDE SEQUENCE [LARGE SCALE GENOMIC DNA]</scope>
</reference>
<accession>A0A4C1SR87</accession>
<gene>
    <name evidence="2" type="ORF">EVAR_70603_1</name>
</gene>
<name>A0A4C1SR87_EUMVA</name>
<sequence length="254" mass="28565">MHDYAVAWRKVAHDCRANRAVRKGQFSDCPFLTPRRPHSLRAHQTHKYRQHFSPSVRPSKAAAALNFRGVREHSARKINFGRRSRASLLRLDVKAANKQSLSGDKATGGKQRIRNANNGRAGTGHPPIPTQTFESSAAPRQVRPLTRFLRDEHDIPGQIATCERRSTLELCPVCAGLPVRLQYLRLRAPTQSLRPPSNYQMVLHIINAKSSGNHNSVAMNEARVTAATRRGCRRGCADCDKRYVIIFDYIHYGA</sequence>
<dbReference type="Proteomes" id="UP000299102">
    <property type="component" value="Unassembled WGS sequence"/>
</dbReference>
<keyword evidence="3" id="KW-1185">Reference proteome</keyword>
<evidence type="ECO:0000256" key="1">
    <source>
        <dbReference type="SAM" id="MobiDB-lite"/>
    </source>
</evidence>
<evidence type="ECO:0000313" key="2">
    <source>
        <dbReference type="EMBL" id="GBP04669.1"/>
    </source>
</evidence>
<protein>
    <submittedName>
        <fullName evidence="2">Uncharacterized protein</fullName>
    </submittedName>
</protein>
<dbReference type="AlphaFoldDB" id="A0A4C1SR87"/>
<feature type="region of interest" description="Disordered" evidence="1">
    <location>
        <begin position="100"/>
        <end position="140"/>
    </location>
</feature>